<proteinExistence type="predicted"/>
<dbReference type="Proteomes" id="UP001595453">
    <property type="component" value="Unassembled WGS sequence"/>
</dbReference>
<sequence>MLNVQKRFKLWIKKRHLSATFTLAHHNIYVLPSKLGWLFAFFIVLLFVLGVNYQNNLLLLSSYLFAVILVVALLIGFSNLNGLKLQVTKKTASFAPHAPSFDIRLITTKPKYLLTIESDHQGYDVPEVASSEDCTVSLALNTRGLYALPLLRLQSDYPFGLVKIWSYWCPAHSVHIYPEVAEHLHFKQQVDNTMPLAEQEFGGLNQYQPGDAPQRIAWKHFAKSGVLQTKIFAERKGPDAQLIFDFNSLEGSTEYRLSVLTRLIVDAYRNGEHFTLKLPCKNELSGKDADHYQACLESLSVF</sequence>
<gene>
    <name evidence="2" type="ORF">ACFOEE_02305</name>
</gene>
<keyword evidence="1" id="KW-0472">Membrane</keyword>
<comment type="caution">
    <text evidence="2">The sequence shown here is derived from an EMBL/GenBank/DDBJ whole genome shotgun (WGS) entry which is preliminary data.</text>
</comment>
<evidence type="ECO:0000256" key="1">
    <source>
        <dbReference type="SAM" id="Phobius"/>
    </source>
</evidence>
<name>A0ABV7CFH7_9GAMM</name>
<keyword evidence="1" id="KW-0812">Transmembrane</keyword>
<reference evidence="3" key="1">
    <citation type="journal article" date="2019" name="Int. J. Syst. Evol. Microbiol.">
        <title>The Global Catalogue of Microorganisms (GCM) 10K type strain sequencing project: providing services to taxonomists for standard genome sequencing and annotation.</title>
        <authorList>
            <consortium name="The Broad Institute Genomics Platform"/>
            <consortium name="The Broad Institute Genome Sequencing Center for Infectious Disease"/>
            <person name="Wu L."/>
            <person name="Ma J."/>
        </authorList>
    </citation>
    <scope>NUCLEOTIDE SEQUENCE [LARGE SCALE GENOMIC DNA]</scope>
    <source>
        <strain evidence="3">KCTC 42730</strain>
    </source>
</reference>
<accession>A0ABV7CFH7</accession>
<evidence type="ECO:0000313" key="3">
    <source>
        <dbReference type="Proteomes" id="UP001595453"/>
    </source>
</evidence>
<dbReference type="EMBL" id="JBHRSD010000002">
    <property type="protein sequence ID" value="MFC3031359.1"/>
    <property type="molecule type" value="Genomic_DNA"/>
</dbReference>
<feature type="transmembrane region" description="Helical" evidence="1">
    <location>
        <begin position="35"/>
        <end position="54"/>
    </location>
</feature>
<dbReference type="PANTHER" id="PTHR34351">
    <property type="entry name" value="SLR1927 PROTEIN-RELATED"/>
    <property type="match status" value="1"/>
</dbReference>
<dbReference type="PANTHER" id="PTHR34351:SF1">
    <property type="entry name" value="SLR1927 PROTEIN"/>
    <property type="match status" value="1"/>
</dbReference>
<keyword evidence="3" id="KW-1185">Reference proteome</keyword>
<dbReference type="RefSeq" id="WP_377120508.1">
    <property type="nucleotide sequence ID" value="NZ_JBHRSD010000002.1"/>
</dbReference>
<evidence type="ECO:0000313" key="2">
    <source>
        <dbReference type="EMBL" id="MFC3031359.1"/>
    </source>
</evidence>
<organism evidence="2 3">
    <name type="scientific">Pseudoalteromonas fenneropenaei</name>
    <dbReference type="NCBI Taxonomy" id="1737459"/>
    <lineage>
        <taxon>Bacteria</taxon>
        <taxon>Pseudomonadati</taxon>
        <taxon>Pseudomonadota</taxon>
        <taxon>Gammaproteobacteria</taxon>
        <taxon>Alteromonadales</taxon>
        <taxon>Pseudoalteromonadaceae</taxon>
        <taxon>Pseudoalteromonas</taxon>
    </lineage>
</organism>
<feature type="transmembrane region" description="Helical" evidence="1">
    <location>
        <begin position="60"/>
        <end position="80"/>
    </location>
</feature>
<protein>
    <submittedName>
        <fullName evidence="2">DUF58 domain-containing protein</fullName>
    </submittedName>
</protein>
<keyword evidence="1" id="KW-1133">Transmembrane helix</keyword>